<dbReference type="Pfam" id="PF12392">
    <property type="entry name" value="DUF3656"/>
    <property type="match status" value="1"/>
</dbReference>
<evidence type="ECO:0000313" key="3">
    <source>
        <dbReference type="Proteomes" id="UP000324781"/>
    </source>
</evidence>
<accession>A0A1M6CYI6</accession>
<feature type="domain" description="Peptidase U32 collagenase" evidence="1">
    <location>
        <begin position="394"/>
        <end position="512"/>
    </location>
</feature>
<dbReference type="PROSITE" id="PS01276">
    <property type="entry name" value="PEPTIDASE_U32"/>
    <property type="match status" value="1"/>
</dbReference>
<sequence length="818" mass="90519">MKQIDQMELLAPAGTFESLKAAVANGADAVYLGGEQFNARIGAGNFSNNELEAALEYAAERGVKVYITMNTLTKDSEMDEALQFAGFVYEKGADAVIVQDIGLAGLLRHSFPELKLHASTQMTITNSAGIRQCEAMGISRVVLARELTLEEIEALCKTTDAEIEVFVHGALCICYSGQCLMSSFIGCRSGNRGRCAQPCRLPWRIRKKDGAWSEEAYYLSPRDLMGLTELPGLRKAGVTSLKIEGRMKSPEYVAVVTGIYRKYLDRLRAYGEEAYRIDEADLEKLEQIFNRGGFSTGYLKGIKSYRSLVYPVHPKNRGVRIGTVIDARRDAVRVQLEKPLSMGDGIEVWDTAQGVPDIIVSSIVLDGEHVRFAPAGTSPWVGDMKMRVEKGSQVWRTYSKPLMLEARDSFERGEVRRVPLEAVFRLEAGAPASLELTDPDGNRVEVFSEIPAEKAEKMALDEERITRQIQKTGDTPYRVEQVRVETDGIGTLPISALNAMRREAIEALGAIRRAAGKREKADLSSRPPFAVTGMGKEPESVPALTAFFLSKPLLPAGYDRYVARIYLPLLGREELRPIRECFRGEIFIWTPNIVRNGEMDGLMNALDQLEGMIDGISAANPGTLRALGEHPGSFRIHADAPMNLFNSHALAVVAQWGASSASISPELRLDEAERLNAHGLLLEAQVYGRVQLMTLEYCPASLAGACGMACDGCEASRGFLRDRKNKVFPYMRDGGTKRTLLFSAEPVFLDEPDKLLISGIKHFRMVFTDEDDLTIQAVSRWFHARFSGKPPAMDEREREALDRLLAKGTGKGHWFRGV</sequence>
<evidence type="ECO:0000313" key="2">
    <source>
        <dbReference type="EMBL" id="SHI65921.1"/>
    </source>
</evidence>
<organism evidence="2 3">
    <name type="scientific">Thermoclostridium caenicola</name>
    <dbReference type="NCBI Taxonomy" id="659425"/>
    <lineage>
        <taxon>Bacteria</taxon>
        <taxon>Bacillati</taxon>
        <taxon>Bacillota</taxon>
        <taxon>Clostridia</taxon>
        <taxon>Eubacteriales</taxon>
        <taxon>Oscillospiraceae</taxon>
        <taxon>Thermoclostridium</taxon>
    </lineage>
</organism>
<keyword evidence="3" id="KW-1185">Reference proteome</keyword>
<dbReference type="InterPro" id="IPR001539">
    <property type="entry name" value="Peptidase_U32"/>
</dbReference>
<dbReference type="GO" id="GO:0008233">
    <property type="term" value="F:peptidase activity"/>
    <property type="evidence" value="ECO:0007669"/>
    <property type="project" value="UniProtKB-KW"/>
</dbReference>
<dbReference type="PANTHER" id="PTHR30217">
    <property type="entry name" value="PEPTIDASE U32 FAMILY"/>
    <property type="match status" value="1"/>
</dbReference>
<dbReference type="InterPro" id="IPR051454">
    <property type="entry name" value="RNA/ubiquinone_mod_enzymes"/>
</dbReference>
<dbReference type="AlphaFoldDB" id="A0A1M6CYI6"/>
<dbReference type="PANTHER" id="PTHR30217:SF10">
    <property type="entry name" value="23S RRNA 5-HYDROXYCYTIDINE C2501 SYNTHASE"/>
    <property type="match status" value="1"/>
</dbReference>
<keyword evidence="2" id="KW-0378">Hydrolase</keyword>
<gene>
    <name evidence="2" type="ORF">SAMN05444373_100628</name>
</gene>
<protein>
    <submittedName>
        <fullName evidence="2">Putative protease</fullName>
    </submittedName>
</protein>
<name>A0A1M6CYI6_9FIRM</name>
<dbReference type="Pfam" id="PF01136">
    <property type="entry name" value="Peptidase_U32"/>
    <property type="match status" value="2"/>
</dbReference>
<dbReference type="RefSeq" id="WP_188118334.1">
    <property type="nucleotide sequence ID" value="NZ_FQZP01000006.1"/>
</dbReference>
<proteinExistence type="predicted"/>
<dbReference type="GO" id="GO:0006508">
    <property type="term" value="P:proteolysis"/>
    <property type="evidence" value="ECO:0007669"/>
    <property type="project" value="UniProtKB-KW"/>
</dbReference>
<dbReference type="Proteomes" id="UP000324781">
    <property type="component" value="Unassembled WGS sequence"/>
</dbReference>
<dbReference type="InterPro" id="IPR020988">
    <property type="entry name" value="Pept_U32_collagenase"/>
</dbReference>
<reference evidence="2 3" key="1">
    <citation type="submission" date="2016-11" db="EMBL/GenBank/DDBJ databases">
        <authorList>
            <person name="Varghese N."/>
            <person name="Submissions S."/>
        </authorList>
    </citation>
    <scope>NUCLEOTIDE SEQUENCE [LARGE SCALE GENOMIC DNA]</scope>
    <source>
        <strain evidence="2 3">DSM 19027</strain>
    </source>
</reference>
<evidence type="ECO:0000259" key="1">
    <source>
        <dbReference type="Pfam" id="PF12392"/>
    </source>
</evidence>
<keyword evidence="2" id="KW-0645">Protease</keyword>
<dbReference type="EMBL" id="FQZP01000006">
    <property type="protein sequence ID" value="SHI65921.1"/>
    <property type="molecule type" value="Genomic_DNA"/>
</dbReference>